<dbReference type="Proteomes" id="UP000265703">
    <property type="component" value="Unassembled WGS sequence"/>
</dbReference>
<gene>
    <name evidence="8" type="ORF">C1645_759035</name>
</gene>
<dbReference type="Gene3D" id="1.25.40.190">
    <property type="entry name" value="Actin-related protein 2/3 complex subunit 5"/>
    <property type="match status" value="1"/>
</dbReference>
<dbReference type="EMBL" id="QKYT01000073">
    <property type="protein sequence ID" value="RIA94807.1"/>
    <property type="molecule type" value="Genomic_DNA"/>
</dbReference>
<comment type="subcellular location">
    <subcellularLocation>
        <location evidence="1">Cytoplasm</location>
        <location evidence="1">Cytoskeleton</location>
    </subcellularLocation>
</comment>
<evidence type="ECO:0000256" key="7">
    <source>
        <dbReference type="RuleBase" id="RU004301"/>
    </source>
</evidence>
<name>A0A397TEN4_9GLOM</name>
<comment type="function">
    <text evidence="7">Functions as component of the Arp2/3 complex which is involved in regulation of actin polymerization and together with an activating nucleation-promoting factor (NPF) mediates the formation of branched actin networks. Arp2/3 complex plays a critical role in the control of cell morphogenesis via the modulation of cell polarity development.</text>
</comment>
<dbReference type="PANTHER" id="PTHR12644">
    <property type="entry name" value="ARP2/3 COMPLEX 16 KD SUBUNIT P16-ARC"/>
    <property type="match status" value="1"/>
</dbReference>
<keyword evidence="3" id="KW-0963">Cytoplasm</keyword>
<dbReference type="SUPFAM" id="SSF69103">
    <property type="entry name" value="Arp2/3 complex 16 kDa subunit ARPC5"/>
    <property type="match status" value="1"/>
</dbReference>
<dbReference type="FunFam" id="1.25.40.190:FF:000003">
    <property type="entry name" value="Actin-related protein 2/3 complex subunit 5"/>
    <property type="match status" value="1"/>
</dbReference>
<evidence type="ECO:0000256" key="1">
    <source>
        <dbReference type="ARBA" id="ARBA00004245"/>
    </source>
</evidence>
<evidence type="ECO:0000256" key="5">
    <source>
        <dbReference type="ARBA" id="ARBA00040214"/>
    </source>
</evidence>
<dbReference type="GO" id="GO:0030833">
    <property type="term" value="P:regulation of actin filament polymerization"/>
    <property type="evidence" value="ECO:0007669"/>
    <property type="project" value="InterPro"/>
</dbReference>
<comment type="caution">
    <text evidence="8">The sequence shown here is derived from an EMBL/GenBank/DDBJ whole genome shotgun (WGS) entry which is preliminary data.</text>
</comment>
<evidence type="ECO:0000256" key="3">
    <source>
        <dbReference type="ARBA" id="ARBA00022490"/>
    </source>
</evidence>
<evidence type="ECO:0000256" key="2">
    <source>
        <dbReference type="ARBA" id="ARBA00006084"/>
    </source>
</evidence>
<dbReference type="GO" id="GO:0005885">
    <property type="term" value="C:Arp2/3 protein complex"/>
    <property type="evidence" value="ECO:0007669"/>
    <property type="project" value="InterPro"/>
</dbReference>
<evidence type="ECO:0000313" key="9">
    <source>
        <dbReference type="Proteomes" id="UP000265703"/>
    </source>
</evidence>
<dbReference type="STRING" id="658196.A0A397TEN4"/>
<dbReference type="InterPro" id="IPR006789">
    <property type="entry name" value="ARPC5"/>
</dbReference>
<dbReference type="Pfam" id="PF04699">
    <property type="entry name" value="P16-Arc"/>
    <property type="match status" value="1"/>
</dbReference>
<evidence type="ECO:0000256" key="4">
    <source>
        <dbReference type="ARBA" id="ARBA00023212"/>
    </source>
</evidence>
<protein>
    <recommendedName>
        <fullName evidence="5 7">Actin-related protein 2/3 complex subunit 5</fullName>
    </recommendedName>
</protein>
<sequence>MSFRSIDIDALDEDILVQDELFVLSDGLEVDPETALSNVKTKEVEVRNCLTRGDTSNALIKAIETPPYGLHTSKAKNQNTKIVMDVLISTKATVGLVKSLSTEQQDILMKYIYRGMASPNLYNSAVLLSWHEKLTEAAGVGCIIRVITDRKTV</sequence>
<dbReference type="GO" id="GO:0044396">
    <property type="term" value="P:actin cortical patch organization"/>
    <property type="evidence" value="ECO:0007669"/>
    <property type="project" value="UniProtKB-ARBA"/>
</dbReference>
<dbReference type="InterPro" id="IPR036743">
    <property type="entry name" value="ARPC5_sf"/>
</dbReference>
<dbReference type="OrthoDB" id="429520at2759"/>
<dbReference type="PIRSF" id="PIRSF039096">
    <property type="entry name" value="p16-ARC"/>
    <property type="match status" value="1"/>
</dbReference>
<evidence type="ECO:0000313" key="8">
    <source>
        <dbReference type="EMBL" id="RIA94807.1"/>
    </source>
</evidence>
<organism evidence="8 9">
    <name type="scientific">Glomus cerebriforme</name>
    <dbReference type="NCBI Taxonomy" id="658196"/>
    <lineage>
        <taxon>Eukaryota</taxon>
        <taxon>Fungi</taxon>
        <taxon>Fungi incertae sedis</taxon>
        <taxon>Mucoromycota</taxon>
        <taxon>Glomeromycotina</taxon>
        <taxon>Glomeromycetes</taxon>
        <taxon>Glomerales</taxon>
        <taxon>Glomeraceae</taxon>
        <taxon>Glomus</taxon>
    </lineage>
</organism>
<dbReference type="AlphaFoldDB" id="A0A397TEN4"/>
<comment type="function">
    <text evidence="6">Functions as a component of the Arp2/3 complex which is involved in regulation of actin polymerization and together with an activating nucleation-promoting factor (NPF) mediates the formation of branched actin networks.</text>
</comment>
<keyword evidence="4 7" id="KW-0206">Cytoskeleton</keyword>
<reference evidence="8 9" key="1">
    <citation type="submission" date="2018-06" db="EMBL/GenBank/DDBJ databases">
        <title>Comparative genomics reveals the genomic features of Rhizophagus irregularis, R. cerebriforme, R. diaphanum and Gigaspora rosea, and their symbiotic lifestyle signature.</title>
        <authorList>
            <person name="Morin E."/>
            <person name="San Clemente H."/>
            <person name="Chen E.C.H."/>
            <person name="De La Providencia I."/>
            <person name="Hainaut M."/>
            <person name="Kuo A."/>
            <person name="Kohler A."/>
            <person name="Murat C."/>
            <person name="Tang N."/>
            <person name="Roy S."/>
            <person name="Loubradou J."/>
            <person name="Henrissat B."/>
            <person name="Grigoriev I.V."/>
            <person name="Corradi N."/>
            <person name="Roux C."/>
            <person name="Martin F.M."/>
        </authorList>
    </citation>
    <scope>NUCLEOTIDE SEQUENCE [LARGE SCALE GENOMIC DNA]</scope>
    <source>
        <strain evidence="8 9">DAOM 227022</strain>
    </source>
</reference>
<comment type="similarity">
    <text evidence="2 7">Belongs to the ARPC5 family.</text>
</comment>
<proteinExistence type="inferred from homology"/>
<keyword evidence="9" id="KW-1185">Reference proteome</keyword>
<evidence type="ECO:0000256" key="6">
    <source>
        <dbReference type="ARBA" id="ARBA00060329"/>
    </source>
</evidence>
<dbReference type="GO" id="GO:0034314">
    <property type="term" value="P:Arp2/3 complex-mediated actin nucleation"/>
    <property type="evidence" value="ECO:0007669"/>
    <property type="project" value="InterPro"/>
</dbReference>
<accession>A0A397TEN4</accession>